<proteinExistence type="predicted"/>
<dbReference type="SUPFAM" id="SSF81606">
    <property type="entry name" value="PP2C-like"/>
    <property type="match status" value="1"/>
</dbReference>
<sequence length="248" mass="26889">MYVSQVSVPGPGARENQDYVLADDRLVCVLDGVTPPPDGRPTGCVHGVRWYVESLARRIVDQAGPAEERSLPEALARSIDQVRRAHEGRCDLSHPDTPSAAVAILRTSGTVVDHLVLCDCTILLEQRGGIHVRTDATRRDQRPRRMSPTGPLWKASVEPQAAFSAVAGASTLDGADGLRRAAVVTDGAARIQELGLGTWAGLLCQLDSGDVPSVLARLRAEERSRWQLGRARHVKLHDDFTAVVCRWA</sequence>
<accession>A0ABP5HV30</accession>
<name>A0ABP5HV30_9ACTN</name>
<reference evidence="2" key="1">
    <citation type="journal article" date="2019" name="Int. J. Syst. Evol. Microbiol.">
        <title>The Global Catalogue of Microorganisms (GCM) 10K type strain sequencing project: providing services to taxonomists for standard genome sequencing and annotation.</title>
        <authorList>
            <consortium name="The Broad Institute Genomics Platform"/>
            <consortium name="The Broad Institute Genome Sequencing Center for Infectious Disease"/>
            <person name="Wu L."/>
            <person name="Ma J."/>
        </authorList>
    </citation>
    <scope>NUCLEOTIDE SEQUENCE [LARGE SCALE GENOMIC DNA]</scope>
    <source>
        <strain evidence="2">JCM 15478</strain>
    </source>
</reference>
<organism evidence="1 2">
    <name type="scientific">Streptomyces albiaxialis</name>
    <dbReference type="NCBI Taxonomy" id="329523"/>
    <lineage>
        <taxon>Bacteria</taxon>
        <taxon>Bacillati</taxon>
        <taxon>Actinomycetota</taxon>
        <taxon>Actinomycetes</taxon>
        <taxon>Kitasatosporales</taxon>
        <taxon>Streptomycetaceae</taxon>
        <taxon>Streptomyces</taxon>
    </lineage>
</organism>
<dbReference type="InterPro" id="IPR036457">
    <property type="entry name" value="PPM-type-like_dom_sf"/>
</dbReference>
<evidence type="ECO:0000313" key="1">
    <source>
        <dbReference type="EMBL" id="GAA2083218.1"/>
    </source>
</evidence>
<dbReference type="Proteomes" id="UP001500016">
    <property type="component" value="Unassembled WGS sequence"/>
</dbReference>
<dbReference type="EMBL" id="BAAAPE010000011">
    <property type="protein sequence ID" value="GAA2083218.1"/>
    <property type="molecule type" value="Genomic_DNA"/>
</dbReference>
<keyword evidence="2" id="KW-1185">Reference proteome</keyword>
<protein>
    <submittedName>
        <fullName evidence="1">Protein phosphatase 2C domain-containing protein</fullName>
    </submittedName>
</protein>
<gene>
    <name evidence="1" type="ORF">GCM10009801_43530</name>
</gene>
<evidence type="ECO:0000313" key="2">
    <source>
        <dbReference type="Proteomes" id="UP001500016"/>
    </source>
</evidence>
<dbReference type="Gene3D" id="3.60.40.10">
    <property type="entry name" value="PPM-type phosphatase domain"/>
    <property type="match status" value="1"/>
</dbReference>
<comment type="caution">
    <text evidence="1">The sequence shown here is derived from an EMBL/GenBank/DDBJ whole genome shotgun (WGS) entry which is preliminary data.</text>
</comment>